<feature type="domain" description="Integrase catalytic" evidence="2">
    <location>
        <begin position="2"/>
        <end position="153"/>
    </location>
</feature>
<evidence type="ECO:0000313" key="4">
    <source>
        <dbReference type="Proteomes" id="UP000000305"/>
    </source>
</evidence>
<accession>E9HZF7</accession>
<feature type="region of interest" description="Disordered" evidence="1">
    <location>
        <begin position="186"/>
        <end position="213"/>
    </location>
</feature>
<dbReference type="AlphaFoldDB" id="E9HZF7"/>
<dbReference type="PANTHER" id="PTHR37984">
    <property type="entry name" value="PROTEIN CBG26694"/>
    <property type="match status" value="1"/>
</dbReference>
<dbReference type="STRING" id="6669.E9HZF7"/>
<dbReference type="PROSITE" id="PS50994">
    <property type="entry name" value="INTEGRASE"/>
    <property type="match status" value="1"/>
</dbReference>
<evidence type="ECO:0000256" key="1">
    <source>
        <dbReference type="SAM" id="MobiDB-lite"/>
    </source>
</evidence>
<dbReference type="HOGENOM" id="CLU_1295563_0_0_1"/>
<dbReference type="KEGG" id="dpx:DAPPUDRAFT_269522"/>
<dbReference type="GO" id="GO:0015074">
    <property type="term" value="P:DNA integration"/>
    <property type="evidence" value="ECO:0007669"/>
    <property type="project" value="InterPro"/>
</dbReference>
<organism evidence="3 4">
    <name type="scientific">Daphnia pulex</name>
    <name type="common">Water flea</name>
    <dbReference type="NCBI Taxonomy" id="6669"/>
    <lineage>
        <taxon>Eukaryota</taxon>
        <taxon>Metazoa</taxon>
        <taxon>Ecdysozoa</taxon>
        <taxon>Arthropoda</taxon>
        <taxon>Crustacea</taxon>
        <taxon>Branchiopoda</taxon>
        <taxon>Diplostraca</taxon>
        <taxon>Cladocera</taxon>
        <taxon>Anomopoda</taxon>
        <taxon>Daphniidae</taxon>
        <taxon>Daphnia</taxon>
    </lineage>
</organism>
<dbReference type="SUPFAM" id="SSF53098">
    <property type="entry name" value="Ribonuclease H-like"/>
    <property type="match status" value="1"/>
</dbReference>
<dbReference type="InParanoid" id="E9HZF7"/>
<keyword evidence="4" id="KW-1185">Reference proteome</keyword>
<evidence type="ECO:0000313" key="3">
    <source>
        <dbReference type="EMBL" id="EFX62873.1"/>
    </source>
</evidence>
<name>E9HZF7_DAPPU</name>
<dbReference type="EMBL" id="GL733327">
    <property type="protein sequence ID" value="EFX62873.1"/>
    <property type="molecule type" value="Genomic_DNA"/>
</dbReference>
<evidence type="ECO:0000259" key="2">
    <source>
        <dbReference type="PROSITE" id="PS50994"/>
    </source>
</evidence>
<reference evidence="3 4" key="1">
    <citation type="journal article" date="2011" name="Science">
        <title>The ecoresponsive genome of Daphnia pulex.</title>
        <authorList>
            <person name="Colbourne J.K."/>
            <person name="Pfrender M.E."/>
            <person name="Gilbert D."/>
            <person name="Thomas W.K."/>
            <person name="Tucker A."/>
            <person name="Oakley T.H."/>
            <person name="Tokishita S."/>
            <person name="Aerts A."/>
            <person name="Arnold G.J."/>
            <person name="Basu M.K."/>
            <person name="Bauer D.J."/>
            <person name="Caceres C.E."/>
            <person name="Carmel L."/>
            <person name="Casola C."/>
            <person name="Choi J.H."/>
            <person name="Detter J.C."/>
            <person name="Dong Q."/>
            <person name="Dusheyko S."/>
            <person name="Eads B.D."/>
            <person name="Frohlich T."/>
            <person name="Geiler-Samerotte K.A."/>
            <person name="Gerlach D."/>
            <person name="Hatcher P."/>
            <person name="Jogdeo S."/>
            <person name="Krijgsveld J."/>
            <person name="Kriventseva E.V."/>
            <person name="Kultz D."/>
            <person name="Laforsch C."/>
            <person name="Lindquist E."/>
            <person name="Lopez J."/>
            <person name="Manak J.R."/>
            <person name="Muller J."/>
            <person name="Pangilinan J."/>
            <person name="Patwardhan R.P."/>
            <person name="Pitluck S."/>
            <person name="Pritham E.J."/>
            <person name="Rechtsteiner A."/>
            <person name="Rho M."/>
            <person name="Rogozin I.B."/>
            <person name="Sakarya O."/>
            <person name="Salamov A."/>
            <person name="Schaack S."/>
            <person name="Shapiro H."/>
            <person name="Shiga Y."/>
            <person name="Skalitzky C."/>
            <person name="Smith Z."/>
            <person name="Souvorov A."/>
            <person name="Sung W."/>
            <person name="Tang Z."/>
            <person name="Tsuchiya D."/>
            <person name="Tu H."/>
            <person name="Vos H."/>
            <person name="Wang M."/>
            <person name="Wolf Y.I."/>
            <person name="Yamagata H."/>
            <person name="Yamada T."/>
            <person name="Ye Y."/>
            <person name="Shaw J.R."/>
            <person name="Andrews J."/>
            <person name="Crease T.J."/>
            <person name="Tang H."/>
            <person name="Lucas S.M."/>
            <person name="Robertson H.M."/>
            <person name="Bork P."/>
            <person name="Koonin E.V."/>
            <person name="Zdobnov E.M."/>
            <person name="Grigoriev I.V."/>
            <person name="Lynch M."/>
            <person name="Boore J.L."/>
        </authorList>
    </citation>
    <scope>NUCLEOTIDE SEQUENCE [LARGE SCALE GENOMIC DNA]</scope>
</reference>
<dbReference type="OrthoDB" id="2286242at2759"/>
<dbReference type="Gene3D" id="3.30.420.10">
    <property type="entry name" value="Ribonuclease H-like superfamily/Ribonuclease H"/>
    <property type="match status" value="1"/>
</dbReference>
<dbReference type="PANTHER" id="PTHR37984:SF7">
    <property type="entry name" value="INTEGRASE CATALYTIC DOMAIN-CONTAINING PROTEIN"/>
    <property type="match status" value="1"/>
</dbReference>
<gene>
    <name evidence="3" type="ORF">DAPPUDRAFT_269522</name>
</gene>
<dbReference type="InterPro" id="IPR036397">
    <property type="entry name" value="RNaseH_sf"/>
</dbReference>
<dbReference type="OMA" id="HATGWHP"/>
<dbReference type="eggNOG" id="KOG0017">
    <property type="taxonomic scope" value="Eukaryota"/>
</dbReference>
<dbReference type="InterPro" id="IPR001584">
    <property type="entry name" value="Integrase_cat-core"/>
</dbReference>
<dbReference type="Pfam" id="PF00665">
    <property type="entry name" value="rve"/>
    <property type="match status" value="1"/>
</dbReference>
<proteinExistence type="predicted"/>
<dbReference type="PhylomeDB" id="E9HZF7"/>
<protein>
    <recommendedName>
        <fullName evidence="2">Integrase catalytic domain-containing protein</fullName>
    </recommendedName>
</protein>
<dbReference type="Proteomes" id="UP000000305">
    <property type="component" value="Unassembled WGS sequence"/>
</dbReference>
<dbReference type="InterPro" id="IPR012337">
    <property type="entry name" value="RNaseH-like_sf"/>
</dbReference>
<dbReference type="InterPro" id="IPR050951">
    <property type="entry name" value="Retrovirus_Pol_polyprotein"/>
</dbReference>
<sequence>MSDPLPTHDVSADLFQSGQLHVLVYADRLSGWPVVHRWRRDPTAREVLHAVIDNFAELGVPMRFRSDNGPQFDAGIFRSAMDRWGVAVSNSTPNYSQSNGHAEAAVKAVKELVEKISPSGDLDTEEFKLGLLEFRNTPRENGLSPAQMVFGHQLCSIVPAHRSAYATCWKSVMEARVLPGGCERERGRQNALRSPFPRPRTIADRHQRASAGP</sequence>
<dbReference type="GO" id="GO:0003676">
    <property type="term" value="F:nucleic acid binding"/>
    <property type="evidence" value="ECO:0007669"/>
    <property type="project" value="InterPro"/>
</dbReference>